<comment type="caution">
    <text evidence="2">The sequence shown here is derived from an EMBL/GenBank/DDBJ whole genome shotgun (WGS) entry which is preliminary data.</text>
</comment>
<keyword evidence="1" id="KW-0812">Transmembrane</keyword>
<gene>
    <name evidence="2" type="ORF">GCM10009754_57720</name>
</gene>
<name>A0ABP5D6P9_9PSEU</name>
<proteinExistence type="predicted"/>
<feature type="transmembrane region" description="Helical" evidence="1">
    <location>
        <begin position="28"/>
        <end position="49"/>
    </location>
</feature>
<keyword evidence="1" id="KW-0472">Membrane</keyword>
<accession>A0ABP5D6P9</accession>
<evidence type="ECO:0000313" key="3">
    <source>
        <dbReference type="Proteomes" id="UP001501116"/>
    </source>
</evidence>
<protein>
    <submittedName>
        <fullName evidence="2">Uncharacterized protein</fullName>
    </submittedName>
</protein>
<keyword evidence="1" id="KW-1133">Transmembrane helix</keyword>
<reference evidence="3" key="1">
    <citation type="journal article" date="2019" name="Int. J. Syst. Evol. Microbiol.">
        <title>The Global Catalogue of Microorganisms (GCM) 10K type strain sequencing project: providing services to taxonomists for standard genome sequencing and annotation.</title>
        <authorList>
            <consortium name="The Broad Institute Genomics Platform"/>
            <consortium name="The Broad Institute Genome Sequencing Center for Infectious Disease"/>
            <person name="Wu L."/>
            <person name="Ma J."/>
        </authorList>
    </citation>
    <scope>NUCLEOTIDE SEQUENCE [LARGE SCALE GENOMIC DNA]</scope>
    <source>
        <strain evidence="3">JCM 14545</strain>
    </source>
</reference>
<dbReference type="EMBL" id="BAAANN010000026">
    <property type="protein sequence ID" value="GAA1975005.1"/>
    <property type="molecule type" value="Genomic_DNA"/>
</dbReference>
<keyword evidence="3" id="KW-1185">Reference proteome</keyword>
<evidence type="ECO:0000256" key="1">
    <source>
        <dbReference type="SAM" id="Phobius"/>
    </source>
</evidence>
<organism evidence="2 3">
    <name type="scientific">Amycolatopsis minnesotensis</name>
    <dbReference type="NCBI Taxonomy" id="337894"/>
    <lineage>
        <taxon>Bacteria</taxon>
        <taxon>Bacillati</taxon>
        <taxon>Actinomycetota</taxon>
        <taxon>Actinomycetes</taxon>
        <taxon>Pseudonocardiales</taxon>
        <taxon>Pseudonocardiaceae</taxon>
        <taxon>Amycolatopsis</taxon>
    </lineage>
</organism>
<evidence type="ECO:0000313" key="2">
    <source>
        <dbReference type="EMBL" id="GAA1975005.1"/>
    </source>
</evidence>
<dbReference type="Proteomes" id="UP001501116">
    <property type="component" value="Unassembled WGS sequence"/>
</dbReference>
<sequence>MLFTTGAAVVSGAGAASADTLAQGEPDVLSFGILGPVGLVAVVIGVLGMTAGVIRQRKKVAAEAAKAAEVLEPVTGSAPPKKAASTEHVLVEAKAKTCIAGDLRADLPADFRPGVRAEDDATRPVLSPIAKRRVRSAVYSRSGE</sequence>